<dbReference type="GO" id="GO:0005615">
    <property type="term" value="C:extracellular space"/>
    <property type="evidence" value="ECO:0007669"/>
    <property type="project" value="InterPro"/>
</dbReference>
<dbReference type="InterPro" id="IPR001365">
    <property type="entry name" value="A_deaminase_dom"/>
</dbReference>
<dbReference type="Pfam" id="PF00962">
    <property type="entry name" value="A_deaminase"/>
    <property type="match status" value="1"/>
</dbReference>
<evidence type="ECO:0000313" key="5">
    <source>
        <dbReference type="EMBL" id="KAH0808697.1"/>
    </source>
</evidence>
<dbReference type="Proteomes" id="UP000719412">
    <property type="component" value="Unassembled WGS sequence"/>
</dbReference>
<accession>A0A8J6H7D0</accession>
<dbReference type="Pfam" id="PF08451">
    <property type="entry name" value="A_deaminase_N"/>
    <property type="match status" value="1"/>
</dbReference>
<feature type="signal peptide" evidence="2">
    <location>
        <begin position="1"/>
        <end position="21"/>
    </location>
</feature>
<evidence type="ECO:0000256" key="1">
    <source>
        <dbReference type="PROSITE-ProRule" id="PRU00023"/>
    </source>
</evidence>
<feature type="domain" description="Adenosine/AMP deaminase N-terminal" evidence="4">
    <location>
        <begin position="21"/>
        <end position="96"/>
    </location>
</feature>
<comment type="caution">
    <text evidence="5">The sequence shown here is derived from an EMBL/GenBank/DDBJ whole genome shotgun (WGS) entry which is preliminary data.</text>
</comment>
<dbReference type="InterPro" id="IPR052452">
    <property type="entry name" value="Ankyrin-MYND_dom_contain_2"/>
</dbReference>
<proteinExistence type="predicted"/>
<dbReference type="SUPFAM" id="SSF51556">
    <property type="entry name" value="Metallo-dependent hydrolases"/>
    <property type="match status" value="1"/>
</dbReference>
<sequence length="716" mass="81468">MKPSTNLIFLISTILFWNASADFWDDRNTFFTKEASQIIGSSIELTEDEQKVNDILMDIKLKEYDEGFADPAKFLPSFHFFQTKSRIEESEVFKFIQKIPKGASLHSHSSAMLSSDALYNLTYSEGLYGCDDNGTFKLHFFFGTVSDDCEWKLLSDWRTEDTQFDDFLRGKLTLVVDDPATAYQHINAIWNKFEEIFSVIHPLFDYRGFLHDYLYQVLQEFHDDNVMYIFRTQSNANPDFMGFRVIYSKSRNVNNETMQDNIAEYFKIQEKYPDLIAGFDLVGQEDLGQPLSAYAHELLSIANQTKFFFHAGETNWYGASTDLNLIDAVLLNTSRIGHGFAITKHPEVLDVVKEREIAIELNPLSNQVLKLVDDLRNHVGASLIAGGFPVVVTCDDPSFWGAKGLSYDWYMVFMAMTPRDGDLRILKQLALNSFLYSSLTAEDMPHSNIFTMTAEELNKNIFAAIESSDAVLLRTILADKPNVNIVDENLMTPLQHAAYKGSKDMVQMLLDYGADPNLCKHQHNYTALHFAGLSGNFEVCLALLIAGARAEVTNAVNRTAAQMAAFVGHHKCVAIINNYVPKSEVDYYAVVQGYQAEPYLPQFLSESYHKLIIQVNIHPVKVAINIYNYIGIMDHLPQVKKVLELMSDKEMKRSSGSNEVMAFKLYYLSYIVGELIKIQNKQVSQDKETKLVTIQTFCKKLLKPGNDESLERVHFI</sequence>
<dbReference type="GO" id="GO:0019239">
    <property type="term" value="F:deaminase activity"/>
    <property type="evidence" value="ECO:0007669"/>
    <property type="project" value="InterPro"/>
</dbReference>
<evidence type="ECO:0000256" key="2">
    <source>
        <dbReference type="SAM" id="SignalP"/>
    </source>
</evidence>
<dbReference type="Pfam" id="PF12796">
    <property type="entry name" value="Ank_2"/>
    <property type="match status" value="1"/>
</dbReference>
<feature type="repeat" description="ANK" evidence="1">
    <location>
        <begin position="523"/>
        <end position="555"/>
    </location>
</feature>
<name>A0A8J6H7D0_TENMO</name>
<dbReference type="Gene3D" id="1.25.40.20">
    <property type="entry name" value="Ankyrin repeat-containing domain"/>
    <property type="match status" value="1"/>
</dbReference>
<evidence type="ECO:0008006" key="7">
    <source>
        <dbReference type="Google" id="ProtNLM"/>
    </source>
</evidence>
<dbReference type="AlphaFoldDB" id="A0A8J6H7D0"/>
<dbReference type="SUPFAM" id="SSF48403">
    <property type="entry name" value="Ankyrin repeat"/>
    <property type="match status" value="1"/>
</dbReference>
<gene>
    <name evidence="5" type="ORF">GEV33_014092</name>
</gene>
<organism evidence="5 6">
    <name type="scientific">Tenebrio molitor</name>
    <name type="common">Yellow mealworm beetle</name>
    <dbReference type="NCBI Taxonomy" id="7067"/>
    <lineage>
        <taxon>Eukaryota</taxon>
        <taxon>Metazoa</taxon>
        <taxon>Ecdysozoa</taxon>
        <taxon>Arthropoda</taxon>
        <taxon>Hexapoda</taxon>
        <taxon>Insecta</taxon>
        <taxon>Pterygota</taxon>
        <taxon>Neoptera</taxon>
        <taxon>Endopterygota</taxon>
        <taxon>Coleoptera</taxon>
        <taxon>Polyphaga</taxon>
        <taxon>Cucujiformia</taxon>
        <taxon>Tenebrionidae</taxon>
        <taxon>Tenebrio</taxon>
    </lineage>
</organism>
<protein>
    <recommendedName>
        <fullName evidence="7">Adenosine deaminase</fullName>
    </recommendedName>
</protein>
<dbReference type="SMART" id="SM00248">
    <property type="entry name" value="ANK"/>
    <property type="match status" value="4"/>
</dbReference>
<feature type="domain" description="Adenosine deaminase" evidence="3">
    <location>
        <begin position="234"/>
        <end position="409"/>
    </location>
</feature>
<feature type="repeat" description="ANK" evidence="1">
    <location>
        <begin position="489"/>
        <end position="521"/>
    </location>
</feature>
<dbReference type="InterPro" id="IPR013659">
    <property type="entry name" value="A_deaminase_N"/>
</dbReference>
<dbReference type="InterPro" id="IPR032466">
    <property type="entry name" value="Metal_Hydrolase"/>
</dbReference>
<keyword evidence="6" id="KW-1185">Reference proteome</keyword>
<keyword evidence="1" id="KW-0040">ANK repeat</keyword>
<feature type="chain" id="PRO_5035223791" description="Adenosine deaminase" evidence="2">
    <location>
        <begin position="22"/>
        <end position="716"/>
    </location>
</feature>
<dbReference type="PROSITE" id="PS50088">
    <property type="entry name" value="ANK_REPEAT"/>
    <property type="match status" value="2"/>
</dbReference>
<reference evidence="5" key="2">
    <citation type="submission" date="2021-08" db="EMBL/GenBank/DDBJ databases">
        <authorList>
            <person name="Eriksson T."/>
        </authorList>
    </citation>
    <scope>NUCLEOTIDE SEQUENCE</scope>
    <source>
        <strain evidence="5">Stoneville</strain>
        <tissue evidence="5">Whole head</tissue>
    </source>
</reference>
<reference evidence="5" key="1">
    <citation type="journal article" date="2020" name="J Insects Food Feed">
        <title>The yellow mealworm (Tenebrio molitor) genome: a resource for the emerging insects as food and feed industry.</title>
        <authorList>
            <person name="Eriksson T."/>
            <person name="Andere A."/>
            <person name="Kelstrup H."/>
            <person name="Emery V."/>
            <person name="Picard C."/>
        </authorList>
    </citation>
    <scope>NUCLEOTIDE SEQUENCE</scope>
    <source>
        <strain evidence="5">Stoneville</strain>
        <tissue evidence="5">Whole head</tissue>
    </source>
</reference>
<dbReference type="PANTHER" id="PTHR24150:SF8">
    <property type="entry name" value="ANKYRIN REPEAT AND MYND DOMAIN-CONTAINING PROTEIN 2"/>
    <property type="match status" value="1"/>
</dbReference>
<evidence type="ECO:0000313" key="6">
    <source>
        <dbReference type="Proteomes" id="UP000719412"/>
    </source>
</evidence>
<evidence type="ECO:0000259" key="4">
    <source>
        <dbReference type="Pfam" id="PF08451"/>
    </source>
</evidence>
<dbReference type="InterPro" id="IPR002110">
    <property type="entry name" value="Ankyrin_rpt"/>
</dbReference>
<dbReference type="InterPro" id="IPR036770">
    <property type="entry name" value="Ankyrin_rpt-contain_sf"/>
</dbReference>
<dbReference type="PANTHER" id="PTHR24150">
    <property type="entry name" value="ANKYRIN REPEAT AND MYND DOMAIN-CONTAINING PROTEIN 2"/>
    <property type="match status" value="1"/>
</dbReference>
<keyword evidence="2" id="KW-0732">Signal</keyword>
<dbReference type="Gene3D" id="3.20.20.140">
    <property type="entry name" value="Metal-dependent hydrolases"/>
    <property type="match status" value="2"/>
</dbReference>
<dbReference type="PROSITE" id="PS50297">
    <property type="entry name" value="ANK_REP_REGION"/>
    <property type="match status" value="1"/>
</dbReference>
<evidence type="ECO:0000259" key="3">
    <source>
        <dbReference type="Pfam" id="PF00962"/>
    </source>
</evidence>
<dbReference type="EMBL" id="JABDTM020028591">
    <property type="protein sequence ID" value="KAH0808697.1"/>
    <property type="molecule type" value="Genomic_DNA"/>
</dbReference>